<dbReference type="SUPFAM" id="SSF53383">
    <property type="entry name" value="PLP-dependent transferases"/>
    <property type="match status" value="1"/>
</dbReference>
<accession>G8R268</accession>
<sequence length="413" mass="47508">MKWKKQTREEIKTRVFSALDENRNYDSDYILGIPGSYLDTEQFYRDADFLKDAPYLKTFINNPNHIGCHTLTEDKGEDLFRGTQKMEIELIDLVSEEIMNAGPKEIDGYVAPGGTEANIQALWIYRNYYKKEFKAKNAEIGVIFSTDSHYSFYKGCNLLSINPLPVEVDFETRQIDPQNLKATLEKAKEACIKYLVINVNMSTTMFGSVDDLEAILPIIKQSGLPYKVHADGAFGGFIYPFTNPDNPLDFRNPEITSITLDAHKMLMAPYGTGMFLIRKDWMHYAATEEAQYVQGLDYTICGSRNGAQAVSIWMILTTHGPKGWRKNIQSLMDEADRLCREFYDLGIPYFRNPHMNIITTKAGFIPEDLCYKYRLVSDDYTGKAKWWKIVVMPHTKGEVIDRFLEEVKTRLKK</sequence>
<evidence type="ECO:0000256" key="3">
    <source>
        <dbReference type="ARBA" id="ARBA00023239"/>
    </source>
</evidence>
<comment type="similarity">
    <text evidence="5">Belongs to the group II decarboxylase family.</text>
</comment>
<keyword evidence="7" id="KW-1185">Reference proteome</keyword>
<evidence type="ECO:0000256" key="5">
    <source>
        <dbReference type="RuleBase" id="RU000382"/>
    </source>
</evidence>
<dbReference type="RefSeq" id="WP_014201179.1">
    <property type="nucleotide sequence ID" value="NC_016599.1"/>
</dbReference>
<evidence type="ECO:0000256" key="4">
    <source>
        <dbReference type="PIRSR" id="PIRSR602129-50"/>
    </source>
</evidence>
<dbReference type="InterPro" id="IPR015421">
    <property type="entry name" value="PyrdxlP-dep_Trfase_major"/>
</dbReference>
<dbReference type="Pfam" id="PF00282">
    <property type="entry name" value="Pyridoxal_deC"/>
    <property type="match status" value="1"/>
</dbReference>
<dbReference type="InterPro" id="IPR002129">
    <property type="entry name" value="PyrdxlP-dep_de-COase"/>
</dbReference>
<dbReference type="Proteomes" id="UP000005631">
    <property type="component" value="Chromosome"/>
</dbReference>
<evidence type="ECO:0000256" key="1">
    <source>
        <dbReference type="ARBA" id="ARBA00001933"/>
    </source>
</evidence>
<dbReference type="EMBL" id="CP003156">
    <property type="protein sequence ID" value="AEV31818.1"/>
    <property type="molecule type" value="Genomic_DNA"/>
</dbReference>
<dbReference type="PANTHER" id="PTHR42735">
    <property type="match status" value="1"/>
</dbReference>
<dbReference type="KEGG" id="oho:Oweho_0805"/>
<proteinExistence type="inferred from homology"/>
<dbReference type="eggNOG" id="COG0076">
    <property type="taxonomic scope" value="Bacteria"/>
</dbReference>
<dbReference type="PANTHER" id="PTHR42735:SF6">
    <property type="entry name" value="SPHINGOSINE-1-PHOSPHATE LYASE 1"/>
    <property type="match status" value="1"/>
</dbReference>
<dbReference type="InterPro" id="IPR050477">
    <property type="entry name" value="GrpII_AminoAcid_Decarb"/>
</dbReference>
<name>G8R268_OWEHD</name>
<dbReference type="Gene3D" id="3.40.640.10">
    <property type="entry name" value="Type I PLP-dependent aspartate aminotransferase-like (Major domain)"/>
    <property type="match status" value="1"/>
</dbReference>
<evidence type="ECO:0000313" key="7">
    <source>
        <dbReference type="Proteomes" id="UP000005631"/>
    </source>
</evidence>
<dbReference type="STRING" id="926562.Oweho_0805"/>
<dbReference type="AlphaFoldDB" id="G8R268"/>
<keyword evidence="3 5" id="KW-0456">Lyase</keyword>
<dbReference type="GO" id="GO:0019752">
    <property type="term" value="P:carboxylic acid metabolic process"/>
    <property type="evidence" value="ECO:0007669"/>
    <property type="project" value="InterPro"/>
</dbReference>
<gene>
    <name evidence="6" type="ordered locus">Oweho_0805</name>
</gene>
<evidence type="ECO:0000256" key="2">
    <source>
        <dbReference type="ARBA" id="ARBA00022898"/>
    </source>
</evidence>
<dbReference type="HOGENOM" id="CLU_028929_2_1_10"/>
<protein>
    <submittedName>
        <fullName evidence="6">PLP-dependent enzyme, glutamate decarboxylase</fullName>
    </submittedName>
</protein>
<dbReference type="GO" id="GO:0016830">
    <property type="term" value="F:carbon-carbon lyase activity"/>
    <property type="evidence" value="ECO:0007669"/>
    <property type="project" value="InterPro"/>
</dbReference>
<dbReference type="InterPro" id="IPR015424">
    <property type="entry name" value="PyrdxlP-dep_Trfase"/>
</dbReference>
<dbReference type="PATRIC" id="fig|926562.3.peg.822"/>
<comment type="cofactor">
    <cofactor evidence="1 4 5">
        <name>pyridoxal 5'-phosphate</name>
        <dbReference type="ChEBI" id="CHEBI:597326"/>
    </cofactor>
</comment>
<feature type="modified residue" description="N6-(pyridoxal phosphate)lysine" evidence="4">
    <location>
        <position position="264"/>
    </location>
</feature>
<reference evidence="6 7" key="1">
    <citation type="journal article" date="2012" name="Stand. Genomic Sci.">
        <title>Genome sequence of the orange-pigmented seawater bacterium Owenweeksia hongkongensis type strain (UST20020801(T)).</title>
        <authorList>
            <person name="Riedel T."/>
            <person name="Held B."/>
            <person name="Nolan M."/>
            <person name="Lucas S."/>
            <person name="Lapidus A."/>
            <person name="Tice H."/>
            <person name="Del Rio T.G."/>
            <person name="Cheng J.F."/>
            <person name="Han C."/>
            <person name="Tapia R."/>
            <person name="Goodwin L.A."/>
            <person name="Pitluck S."/>
            <person name="Liolios K."/>
            <person name="Mavromatis K."/>
            <person name="Pagani I."/>
            <person name="Ivanova N."/>
            <person name="Mikhailova N."/>
            <person name="Pati A."/>
            <person name="Chen A."/>
            <person name="Palaniappan K."/>
            <person name="Rohde M."/>
            <person name="Tindall B.J."/>
            <person name="Detter J.C."/>
            <person name="Goker M."/>
            <person name="Woyke T."/>
            <person name="Bristow J."/>
            <person name="Eisen J.A."/>
            <person name="Markowitz V."/>
            <person name="Hugenholtz P."/>
            <person name="Klenk H.P."/>
            <person name="Kyrpides N.C."/>
        </authorList>
    </citation>
    <scope>NUCLEOTIDE SEQUENCE</scope>
    <source>
        <strain evidence="7">DSM 17368 / JCM 12287 / NRRL B-23963</strain>
    </source>
</reference>
<dbReference type="GO" id="GO:0030170">
    <property type="term" value="F:pyridoxal phosphate binding"/>
    <property type="evidence" value="ECO:0007669"/>
    <property type="project" value="InterPro"/>
</dbReference>
<keyword evidence="2 4" id="KW-0663">Pyridoxal phosphate</keyword>
<evidence type="ECO:0000313" key="6">
    <source>
        <dbReference type="EMBL" id="AEV31818.1"/>
    </source>
</evidence>
<organism evidence="6 7">
    <name type="scientific">Owenweeksia hongkongensis (strain DSM 17368 / CIP 108786 / JCM 12287 / NRRL B-23963 / UST20020801)</name>
    <dbReference type="NCBI Taxonomy" id="926562"/>
    <lineage>
        <taxon>Bacteria</taxon>
        <taxon>Pseudomonadati</taxon>
        <taxon>Bacteroidota</taxon>
        <taxon>Flavobacteriia</taxon>
        <taxon>Flavobacteriales</taxon>
        <taxon>Owenweeksiaceae</taxon>
        <taxon>Owenweeksia</taxon>
    </lineage>
</organism>
<dbReference type="OrthoDB" id="9803665at2"/>